<evidence type="ECO:0000256" key="2">
    <source>
        <dbReference type="SAM" id="Phobius"/>
    </source>
</evidence>
<evidence type="ECO:0000313" key="3">
    <source>
        <dbReference type="EMBL" id="CRL39301.1"/>
    </source>
</evidence>
<reference evidence="4 6" key="3">
    <citation type="submission" date="2019-08" db="EMBL/GenBank/DDBJ databases">
        <authorList>
            <person name="Duncan S."/>
            <person name="Walker A."/>
        </authorList>
    </citation>
    <scope>NUCLEOTIDE SEQUENCE [LARGE SCALE GENOMIC DNA]</scope>
    <source>
        <strain evidence="4 6">T3WBe13</strain>
    </source>
</reference>
<proteinExistence type="predicted"/>
<protein>
    <recommendedName>
        <fullName evidence="7">YbbR-like domain-containing protein</fullName>
    </recommendedName>
</protein>
<reference evidence="4 6" key="4">
    <citation type="submission" date="2019-09" db="EMBL/GenBank/DDBJ databases">
        <title>Strain-level analysis of Eubacterium rectale using genomes from metagenomes.</title>
        <authorList>
            <person name="Karcher N."/>
            <person name="Segata N."/>
        </authorList>
    </citation>
    <scope>NUCLEOTIDE SEQUENCE [LARGE SCALE GENOMIC DNA]</scope>
    <source>
        <strain evidence="4 6">T3WBe13</strain>
    </source>
</reference>
<gene>
    <name evidence="4" type="ORF">FYL31_09380</name>
    <name evidence="3" type="ORF">T1815_20521</name>
</gene>
<dbReference type="Proteomes" id="UP000324327">
    <property type="component" value="Unassembled WGS sequence"/>
</dbReference>
<dbReference type="RefSeq" id="WP_055062131.1">
    <property type="nucleotide sequence ID" value="NZ_CVRQ01000022.1"/>
</dbReference>
<keyword evidence="5" id="KW-1185">Reference proteome</keyword>
<dbReference type="Gene3D" id="2.170.120.40">
    <property type="entry name" value="YbbR-like domain"/>
    <property type="match status" value="1"/>
</dbReference>
<reference evidence="5" key="2">
    <citation type="submission" date="2015-05" db="EMBL/GenBank/DDBJ databases">
        <authorList>
            <consortium name="Pathogen Informatics"/>
        </authorList>
    </citation>
    <scope>NUCLEOTIDE SEQUENCE [LARGE SCALE GENOMIC DNA]</scope>
    <source>
        <strain evidence="5">T1-815</strain>
    </source>
</reference>
<reference evidence="3" key="1">
    <citation type="submission" date="2015-05" db="EMBL/GenBank/DDBJ databases">
        <authorList>
            <person name="Wang D.B."/>
            <person name="Wang M."/>
        </authorList>
    </citation>
    <scope>NUCLEOTIDE SEQUENCE [LARGE SCALE GENOMIC DNA]</scope>
    <source>
        <strain evidence="3">T1-815</strain>
    </source>
</reference>
<keyword evidence="2" id="KW-0812">Transmembrane</keyword>
<accession>A0A0M6WQA3</accession>
<keyword evidence="2" id="KW-0472">Membrane</keyword>
<dbReference type="Pfam" id="PF07949">
    <property type="entry name" value="YbbR"/>
    <property type="match status" value="1"/>
</dbReference>
<organism evidence="3 5">
    <name type="scientific">Agathobacter rectalis</name>
    <dbReference type="NCBI Taxonomy" id="39491"/>
    <lineage>
        <taxon>Bacteria</taxon>
        <taxon>Bacillati</taxon>
        <taxon>Bacillota</taxon>
        <taxon>Clostridia</taxon>
        <taxon>Lachnospirales</taxon>
        <taxon>Lachnospiraceae</taxon>
        <taxon>Agathobacter</taxon>
    </lineage>
</organism>
<evidence type="ECO:0000256" key="1">
    <source>
        <dbReference type="SAM" id="MobiDB-lite"/>
    </source>
</evidence>
<name>A0A0M6WQA3_9FIRM</name>
<feature type="region of interest" description="Disordered" evidence="1">
    <location>
        <begin position="422"/>
        <end position="486"/>
    </location>
</feature>
<dbReference type="InterPro" id="IPR053154">
    <property type="entry name" value="c-di-AMP_regulator"/>
</dbReference>
<evidence type="ECO:0008006" key="7">
    <source>
        <dbReference type="Google" id="ProtNLM"/>
    </source>
</evidence>
<feature type="compositionally biased region" description="Gly residues" evidence="1">
    <location>
        <begin position="442"/>
        <end position="462"/>
    </location>
</feature>
<dbReference type="Proteomes" id="UP000049472">
    <property type="component" value="Unassembled WGS sequence"/>
</dbReference>
<sequence length="486" mass="50669">MGKKLLKTFTNNIGFKILAIAFAFILWLVVYNLNDPVKTKTFTTTVTVTGRDSVVDKGLWPTIKDSEKTISFSVSGKRSYLNELDDSDFYANVDLANIIVDKDDTNKASVKVDIGCTKYRHSITFNGGDHMLPLSVEKYMQKQFEVKVSVVGSLSGAKALGNKPQANPKVVKIGGPESVVSTIASANVNIKVDDNTIISDNQITDRGDLTLIDDNGDEIDISKLDVDSQYQSIAVTVDVLSTKEVPIKCTTTGSPAGGKSVLGVELSEESVMLKGNAEALNNITSIDVGPIDISGATDDISTSVDLTGYLPDGVFIVNSYKTKLSIDIKVETNATSTMTLNSSNITYDGLEDGYTLTFVTDKSSVVVSGTQSDIDTLSGTTLKGKIDVTGLDAGTHTVTVKPNLDETKYTWGEIKVQIVIGRKGDGGGTTGTDGTGTASGSITGGTTSGNTGSGSTGAGGSSSAGTSSGSTSSGNTGNNGSDSSSH</sequence>
<dbReference type="InterPro" id="IPR012505">
    <property type="entry name" value="YbbR"/>
</dbReference>
<evidence type="ECO:0000313" key="5">
    <source>
        <dbReference type="Proteomes" id="UP000049472"/>
    </source>
</evidence>
<dbReference type="PANTHER" id="PTHR37804">
    <property type="entry name" value="CDAA REGULATORY PROTEIN CDAR"/>
    <property type="match status" value="1"/>
</dbReference>
<feature type="transmembrane region" description="Helical" evidence="2">
    <location>
        <begin position="12"/>
        <end position="33"/>
    </location>
</feature>
<dbReference type="EMBL" id="CVRQ01000022">
    <property type="protein sequence ID" value="CRL39301.1"/>
    <property type="molecule type" value="Genomic_DNA"/>
</dbReference>
<dbReference type="AlphaFoldDB" id="A0A0M6WQA3"/>
<dbReference type="EMBL" id="VSTF01000009">
    <property type="protein sequence ID" value="TYL58894.1"/>
    <property type="molecule type" value="Genomic_DNA"/>
</dbReference>
<evidence type="ECO:0000313" key="4">
    <source>
        <dbReference type="EMBL" id="TYL58894.1"/>
    </source>
</evidence>
<dbReference type="Gene3D" id="2.170.120.30">
    <property type="match status" value="2"/>
</dbReference>
<feature type="compositionally biased region" description="Low complexity" evidence="1">
    <location>
        <begin position="463"/>
        <end position="486"/>
    </location>
</feature>
<evidence type="ECO:0000313" key="6">
    <source>
        <dbReference type="Proteomes" id="UP000324327"/>
    </source>
</evidence>
<dbReference type="PANTHER" id="PTHR37804:SF1">
    <property type="entry name" value="CDAA REGULATORY PROTEIN CDAR"/>
    <property type="match status" value="1"/>
</dbReference>
<keyword evidence="2" id="KW-1133">Transmembrane helix</keyword>